<dbReference type="Gramene" id="ONIVA11G23120.1">
    <property type="protein sequence ID" value="ONIVA11G23120.1"/>
    <property type="gene ID" value="ONIVA11G23120"/>
</dbReference>
<reference evidence="1" key="2">
    <citation type="submission" date="2018-04" db="EMBL/GenBank/DDBJ databases">
        <title>OnivRS2 (Oryza nivara Reference Sequence Version 2).</title>
        <authorList>
            <person name="Zhang J."/>
            <person name="Kudrna D."/>
            <person name="Lee S."/>
            <person name="Talag J."/>
            <person name="Rajasekar S."/>
            <person name="Welchert J."/>
            <person name="Hsing Y.-I."/>
            <person name="Wing R.A."/>
        </authorList>
    </citation>
    <scope>NUCLEOTIDE SEQUENCE [LARGE SCALE GENOMIC DNA]</scope>
    <source>
        <strain evidence="1">SL10</strain>
    </source>
</reference>
<organism evidence="1">
    <name type="scientific">Oryza nivara</name>
    <name type="common">Indian wild rice</name>
    <name type="synonym">Oryza sativa f. spontanea</name>
    <dbReference type="NCBI Taxonomy" id="4536"/>
    <lineage>
        <taxon>Eukaryota</taxon>
        <taxon>Viridiplantae</taxon>
        <taxon>Streptophyta</taxon>
        <taxon>Embryophyta</taxon>
        <taxon>Tracheophyta</taxon>
        <taxon>Spermatophyta</taxon>
        <taxon>Magnoliopsida</taxon>
        <taxon>Liliopsida</taxon>
        <taxon>Poales</taxon>
        <taxon>Poaceae</taxon>
        <taxon>BOP clade</taxon>
        <taxon>Oryzoideae</taxon>
        <taxon>Oryzeae</taxon>
        <taxon>Oryzinae</taxon>
        <taxon>Oryza</taxon>
    </lineage>
</organism>
<dbReference type="AlphaFoldDB" id="A0A0E0J5J1"/>
<dbReference type="HOGENOM" id="CLU_2337195_0_0_1"/>
<accession>A0A0E0J5J1</accession>
<protein>
    <submittedName>
        <fullName evidence="1">Uncharacterized protein</fullName>
    </submittedName>
</protein>
<evidence type="ECO:0000313" key="2">
    <source>
        <dbReference type="Proteomes" id="UP000006591"/>
    </source>
</evidence>
<evidence type="ECO:0000313" key="1">
    <source>
        <dbReference type="EnsemblPlants" id="ONIVA11G23120.1"/>
    </source>
</evidence>
<dbReference type="Proteomes" id="UP000006591">
    <property type="component" value="Chromosome 11"/>
</dbReference>
<name>A0A0E0J5J1_ORYNI</name>
<keyword evidence="2" id="KW-1185">Reference proteome</keyword>
<proteinExistence type="predicted"/>
<dbReference type="EnsemblPlants" id="ONIVA11G23120.1">
    <property type="protein sequence ID" value="ONIVA11G23120.1"/>
    <property type="gene ID" value="ONIVA11G23120"/>
</dbReference>
<sequence length="98" mass="10801">MDLKGNNTGFDVGMSWASISIGMESGKVLDSIAAHEHVEVAVIPPAATHFDEEPASWQKIAIGKGEIQHIVRRTEGTLSMIEKRLRCWGRAYSGRTKH</sequence>
<reference evidence="1" key="1">
    <citation type="submission" date="2015-04" db="UniProtKB">
        <authorList>
            <consortium name="EnsemblPlants"/>
        </authorList>
    </citation>
    <scope>IDENTIFICATION</scope>
    <source>
        <strain evidence="1">SL10</strain>
    </source>
</reference>